<comment type="caution">
    <text evidence="2">The sequence shown here is derived from an EMBL/GenBank/DDBJ whole genome shotgun (WGS) entry which is preliminary data.</text>
</comment>
<dbReference type="EMBL" id="PHQY01000335">
    <property type="protein sequence ID" value="PJO44494.1"/>
    <property type="molecule type" value="Genomic_DNA"/>
</dbReference>
<gene>
    <name evidence="2" type="ORF">CWD94_06450</name>
</gene>
<evidence type="ECO:0000256" key="1">
    <source>
        <dbReference type="SAM" id="MobiDB-lite"/>
    </source>
</evidence>
<reference evidence="2 3" key="1">
    <citation type="submission" date="2017-11" db="EMBL/GenBank/DDBJ databases">
        <title>Bacterial isolate from king chilli rhizosphere.</title>
        <authorList>
            <person name="Takhelmayum P."/>
            <person name="Sarangthem I."/>
        </authorList>
    </citation>
    <scope>NUCLEOTIDE SEQUENCE [LARGE SCALE GENOMIC DNA]</scope>
    <source>
        <strain evidence="3">t26</strain>
    </source>
</reference>
<protein>
    <submittedName>
        <fullName evidence="2">Uncharacterized protein</fullName>
    </submittedName>
</protein>
<dbReference type="Proteomes" id="UP000232101">
    <property type="component" value="Unassembled WGS sequence"/>
</dbReference>
<evidence type="ECO:0000313" key="3">
    <source>
        <dbReference type="Proteomes" id="UP000232101"/>
    </source>
</evidence>
<name>A0A2M9Q8U8_9BACI</name>
<evidence type="ECO:0000313" key="2">
    <source>
        <dbReference type="EMBL" id="PJO44494.1"/>
    </source>
</evidence>
<organism evidence="2 3">
    <name type="scientific">Lysinibacillus xylanilyticus</name>
    <dbReference type="NCBI Taxonomy" id="582475"/>
    <lineage>
        <taxon>Bacteria</taxon>
        <taxon>Bacillati</taxon>
        <taxon>Bacillota</taxon>
        <taxon>Bacilli</taxon>
        <taxon>Bacillales</taxon>
        <taxon>Bacillaceae</taxon>
        <taxon>Lysinibacillus</taxon>
    </lineage>
</organism>
<dbReference type="RefSeq" id="WP_100542597.1">
    <property type="nucleotide sequence ID" value="NZ_CP158849.1"/>
</dbReference>
<accession>A0A2M9Q8U8</accession>
<dbReference type="AlphaFoldDB" id="A0A2M9Q8U8"/>
<sequence>MNDLFENEQKVTGHMPEQNIEHDRNYQLVVSVNGIEVGRFDVSANKDYEITLLENIKLKAEDTVEVTVIGHQEGKDDKESKVVSTIVQKKELATLLN</sequence>
<feature type="region of interest" description="Disordered" evidence="1">
    <location>
        <begin position="1"/>
        <end position="20"/>
    </location>
</feature>
<proteinExistence type="predicted"/>